<dbReference type="InterPro" id="IPR001647">
    <property type="entry name" value="HTH_TetR"/>
</dbReference>
<gene>
    <name evidence="4" type="primary">dhaS</name>
    <name evidence="4" type="ORF">FEZ41_09735</name>
</gene>
<reference evidence="4 5" key="1">
    <citation type="submission" date="2019-05" db="EMBL/GenBank/DDBJ databases">
        <title>The metagenome of a microbial culture collection derived from dairy environment covers the genomic content of the human microbiome.</title>
        <authorList>
            <person name="Roder T."/>
            <person name="Wuthrich D."/>
            <person name="Sattari Z."/>
            <person name="Von Ah U."/>
            <person name="Bar C."/>
            <person name="Ronchi F."/>
            <person name="Macpherson A.J."/>
            <person name="Ganal-Vonarburg S.C."/>
            <person name="Bruggmann R."/>
            <person name="Vergeres G."/>
        </authorList>
    </citation>
    <scope>NUCLEOTIDE SEQUENCE [LARGE SCALE GENOMIC DNA]</scope>
    <source>
        <strain evidence="4 5">FAM 1079</strain>
    </source>
</reference>
<comment type="caution">
    <text evidence="4">The sequence shown here is derived from an EMBL/GenBank/DDBJ whole genome shotgun (WGS) entry which is preliminary data.</text>
</comment>
<dbReference type="InterPro" id="IPR050624">
    <property type="entry name" value="HTH-type_Tx_Regulator"/>
</dbReference>
<feature type="DNA-binding region" description="H-T-H motif" evidence="2">
    <location>
        <begin position="27"/>
        <end position="46"/>
    </location>
</feature>
<dbReference type="EMBL" id="VBSX01000024">
    <property type="protein sequence ID" value="TLQ18394.1"/>
    <property type="molecule type" value="Genomic_DNA"/>
</dbReference>
<evidence type="ECO:0000259" key="3">
    <source>
        <dbReference type="PROSITE" id="PS50977"/>
    </source>
</evidence>
<feature type="domain" description="HTH tetR-type" evidence="3">
    <location>
        <begin position="4"/>
        <end position="64"/>
    </location>
</feature>
<dbReference type="InterPro" id="IPR012738">
    <property type="entry name" value="Tscrpt_reg_DhaS"/>
</dbReference>
<accession>A0A5R9CSN3</accession>
<dbReference type="PANTHER" id="PTHR43479:SF7">
    <property type="entry name" value="TETR-FAMILY TRANSCRIPTIONAL REGULATOR"/>
    <property type="match status" value="1"/>
</dbReference>
<sequence length="204" mass="23698">MSSSRTKSEITQATKTLVVTQPFDQISVTAIMATAHLRRQSFYDYFHDKYDVLDWIYTTEINEAVKYCNSYRYWPQTLLKMMTYFQDNRAFYRKVIAIDEQNAPEKVIANHISNMVGNIFNDLSKKEQLPVTTDYCSFLQSLLSRTLLSELKRFLTAADPLPLSQEVAHLRYFLDDGINGLLLRTNRIKAYQPSEKLAKQSPNT</sequence>
<dbReference type="GO" id="GO:0016301">
    <property type="term" value="F:kinase activity"/>
    <property type="evidence" value="ECO:0007669"/>
    <property type="project" value="UniProtKB-KW"/>
</dbReference>
<evidence type="ECO:0000256" key="1">
    <source>
        <dbReference type="ARBA" id="ARBA00023125"/>
    </source>
</evidence>
<dbReference type="Gene3D" id="1.10.357.10">
    <property type="entry name" value="Tetracycline Repressor, domain 2"/>
    <property type="match status" value="1"/>
</dbReference>
<protein>
    <submittedName>
        <fullName evidence="4">Dihydroxyacetone kinase transcriptional activator DhaS</fullName>
    </submittedName>
</protein>
<dbReference type="OrthoDB" id="9810250at2"/>
<dbReference type="AlphaFoldDB" id="A0A5R9CSN3"/>
<dbReference type="PROSITE" id="PS50977">
    <property type="entry name" value="HTH_TETR_2"/>
    <property type="match status" value="1"/>
</dbReference>
<keyword evidence="4" id="KW-0808">Transferase</keyword>
<keyword evidence="4" id="KW-0418">Kinase</keyword>
<dbReference type="SUPFAM" id="SSF46689">
    <property type="entry name" value="Homeodomain-like"/>
    <property type="match status" value="1"/>
</dbReference>
<proteinExistence type="predicted"/>
<evidence type="ECO:0000313" key="4">
    <source>
        <dbReference type="EMBL" id="TLQ18394.1"/>
    </source>
</evidence>
<dbReference type="InterPro" id="IPR039532">
    <property type="entry name" value="TetR_C_Firmicutes"/>
</dbReference>
<evidence type="ECO:0000313" key="5">
    <source>
        <dbReference type="Proteomes" id="UP000305100"/>
    </source>
</evidence>
<dbReference type="Proteomes" id="UP000305100">
    <property type="component" value="Unassembled WGS sequence"/>
</dbReference>
<name>A0A5R9CSN3_9LACO</name>
<organism evidence="4 5">
    <name type="scientific">Lentilactobacillus parafarraginis</name>
    <dbReference type="NCBI Taxonomy" id="390842"/>
    <lineage>
        <taxon>Bacteria</taxon>
        <taxon>Bacillati</taxon>
        <taxon>Bacillota</taxon>
        <taxon>Bacilli</taxon>
        <taxon>Lactobacillales</taxon>
        <taxon>Lactobacillaceae</taxon>
        <taxon>Lentilactobacillus</taxon>
    </lineage>
</organism>
<dbReference type="NCBIfam" id="TIGR02366">
    <property type="entry name" value="DHAK_reg"/>
    <property type="match status" value="1"/>
</dbReference>
<dbReference type="PANTHER" id="PTHR43479">
    <property type="entry name" value="ACREF/ENVCD OPERON REPRESSOR-RELATED"/>
    <property type="match status" value="1"/>
</dbReference>
<dbReference type="Pfam" id="PF14278">
    <property type="entry name" value="TetR_C_8"/>
    <property type="match status" value="1"/>
</dbReference>
<dbReference type="InterPro" id="IPR009057">
    <property type="entry name" value="Homeodomain-like_sf"/>
</dbReference>
<evidence type="ECO:0000256" key="2">
    <source>
        <dbReference type="PROSITE-ProRule" id="PRU00335"/>
    </source>
</evidence>
<keyword evidence="1 2" id="KW-0238">DNA-binding</keyword>
<dbReference type="GO" id="GO:0003677">
    <property type="term" value="F:DNA binding"/>
    <property type="evidence" value="ECO:0007669"/>
    <property type="project" value="UniProtKB-UniRule"/>
</dbReference>